<dbReference type="PANTHER" id="PTHR11040">
    <property type="entry name" value="ZINC/IRON TRANSPORTER"/>
    <property type="match status" value="1"/>
</dbReference>
<dbReference type="InterPro" id="IPR008991">
    <property type="entry name" value="Translation_prot_SH3-like_sf"/>
</dbReference>
<dbReference type="PANTHER" id="PTHR11040:SF211">
    <property type="entry name" value="ZINC TRANSPORTER ZIP11"/>
    <property type="match status" value="1"/>
</dbReference>
<keyword evidence="6" id="KW-0862">Zinc</keyword>
<dbReference type="GO" id="GO:1990904">
    <property type="term" value="C:ribonucleoprotein complex"/>
    <property type="evidence" value="ECO:0007669"/>
    <property type="project" value="UniProtKB-KW"/>
</dbReference>
<keyword evidence="9 14" id="KW-0472">Membrane</keyword>
<feature type="transmembrane region" description="Helical" evidence="14">
    <location>
        <begin position="278"/>
        <end position="297"/>
    </location>
</feature>
<dbReference type="Proteomes" id="UP000036681">
    <property type="component" value="Unplaced"/>
</dbReference>
<evidence type="ECO:0000256" key="3">
    <source>
        <dbReference type="ARBA" id="ARBA00010618"/>
    </source>
</evidence>
<dbReference type="GO" id="GO:0005840">
    <property type="term" value="C:ribosome"/>
    <property type="evidence" value="ECO:0007669"/>
    <property type="project" value="UniProtKB-KW"/>
</dbReference>
<dbReference type="GO" id="GO:0003723">
    <property type="term" value="F:RNA binding"/>
    <property type="evidence" value="ECO:0007669"/>
    <property type="project" value="InterPro"/>
</dbReference>
<evidence type="ECO:0000256" key="2">
    <source>
        <dbReference type="ARBA" id="ARBA00006939"/>
    </source>
</evidence>
<dbReference type="Pfam" id="PF02535">
    <property type="entry name" value="Zip"/>
    <property type="match status" value="1"/>
</dbReference>
<feature type="transmembrane region" description="Helical" evidence="14">
    <location>
        <begin position="333"/>
        <end position="357"/>
    </location>
</feature>
<evidence type="ECO:0000313" key="16">
    <source>
        <dbReference type="Proteomes" id="UP000036681"/>
    </source>
</evidence>
<evidence type="ECO:0000256" key="14">
    <source>
        <dbReference type="SAM" id="Phobius"/>
    </source>
</evidence>
<dbReference type="SUPFAM" id="SSF50104">
    <property type="entry name" value="Translation proteins SH3-like domain"/>
    <property type="match status" value="1"/>
</dbReference>
<keyword evidence="8 14" id="KW-1133">Transmembrane helix</keyword>
<dbReference type="GO" id="GO:0003735">
    <property type="term" value="F:structural constituent of ribosome"/>
    <property type="evidence" value="ECO:0007669"/>
    <property type="project" value="InterPro"/>
</dbReference>
<dbReference type="InterPro" id="IPR041988">
    <property type="entry name" value="Ribosomal_uL24_KOW"/>
</dbReference>
<dbReference type="Pfam" id="PF00467">
    <property type="entry name" value="KOW"/>
    <property type="match status" value="1"/>
</dbReference>
<name>A0A9J2PIG9_ASCLU</name>
<evidence type="ECO:0000256" key="9">
    <source>
        <dbReference type="ARBA" id="ARBA00023136"/>
    </source>
</evidence>
<feature type="transmembrane region" description="Helical" evidence="14">
    <location>
        <begin position="12"/>
        <end position="32"/>
    </location>
</feature>
<dbReference type="InterPro" id="IPR005824">
    <property type="entry name" value="KOW"/>
</dbReference>
<evidence type="ECO:0000256" key="13">
    <source>
        <dbReference type="ARBA" id="ARBA00042973"/>
    </source>
</evidence>
<dbReference type="GO" id="GO:0005385">
    <property type="term" value="F:zinc ion transmembrane transporter activity"/>
    <property type="evidence" value="ECO:0007669"/>
    <property type="project" value="TreeGrafter"/>
</dbReference>
<keyword evidence="4" id="KW-1003">Cell membrane</keyword>
<evidence type="ECO:0000313" key="17">
    <source>
        <dbReference type="WBParaSite" id="ALUE_0000982001-mRNA-1"/>
    </source>
</evidence>
<sequence>MIRDKDPILQALVASLFTWGVTALGAAVVFFLPPHSKKLLDISLGFAAGVMTAASFWSLLAPAIEISETSMGALAFIPVAVGFAAGSAFVHLADRIMPECVLAEMSVVDLLSDDPTVSVVHPSVRNGAKDTSSEEETSMIAGNNETANARKLSKDCLPVPELPASCVDGDSTDIVATTISSTEPGARATEKEKALVAAISWRRILLLIIAVTVHNIPEGLAVGVAFGSIGKAAKATFESAFNLALGIGLQNFPEGLAVSLPLAAFGHSKFKSFLYGQLSGMVEPLAALGGAAAVILMEPILPYALSFAAGAMIYVVVDDIIPEAQRNGNGKLASLGAIVGFLIMMSMDVGLGAALLVRAVRRSYAELDYARHMPSEYVERMKRTVPKKVYGNRFGAPAVIRWTLHPDDYVPGSKRPWEQEEVQKNIARADKYHSAKLRGKFFPLRHAPSEQIPREEWTIFPGDIVQVMVGKDKGKQGAVSHVIRDSNSVFVDGLHTILEEEIKDAKQMGLKKMMRWKEQPLDAKKQQVMLVDPNDKCVFVFKCLRFIRFSEVPAFQHLLFLHSIWLLADSVLLSPPESSSEELDCVFEECSSLYRWTDERWVNRRVKVDSHCATILEEEIKDAKQMGLKKMMRWKEQPLDAKKQQVMLVDPNDKCVFVFKCLRFIRFSEVPGFQHLLEPCTAKWVLNDAGDEYIRISERSGYEIPIPSRAAVTYDYLKPENYIEVEGKDTPPEMVLKQTYVPKLMSFEEEIMQEMGIKEERRRKPTYWY</sequence>
<feature type="domain" description="KOW" evidence="15">
    <location>
        <begin position="458"/>
        <end position="485"/>
    </location>
</feature>
<keyword evidence="5 14" id="KW-0812">Transmembrane</keyword>
<comment type="subcellular location">
    <subcellularLocation>
        <location evidence="1">Cell membrane</location>
        <topology evidence="1">Multi-pass membrane protein</topology>
    </subcellularLocation>
</comment>
<reference evidence="17" key="1">
    <citation type="submission" date="2023-03" db="UniProtKB">
        <authorList>
            <consortium name="WormBaseParasite"/>
        </authorList>
    </citation>
    <scope>IDENTIFICATION</scope>
</reference>
<evidence type="ECO:0000256" key="6">
    <source>
        <dbReference type="ARBA" id="ARBA00022833"/>
    </source>
</evidence>
<accession>A0A9J2PIG9</accession>
<comment type="similarity">
    <text evidence="2">Belongs to the ZIP transporter (TC 2.A.5) family.</text>
</comment>
<dbReference type="Gene3D" id="2.30.30.30">
    <property type="match status" value="1"/>
</dbReference>
<dbReference type="PROSITE" id="PS01108">
    <property type="entry name" value="RIBOSOMAL_L24"/>
    <property type="match status" value="1"/>
</dbReference>
<evidence type="ECO:0000256" key="1">
    <source>
        <dbReference type="ARBA" id="ARBA00004651"/>
    </source>
</evidence>
<dbReference type="GO" id="GO:0006412">
    <property type="term" value="P:translation"/>
    <property type="evidence" value="ECO:0007669"/>
    <property type="project" value="InterPro"/>
</dbReference>
<evidence type="ECO:0000256" key="5">
    <source>
        <dbReference type="ARBA" id="ARBA00022692"/>
    </source>
</evidence>
<dbReference type="InterPro" id="IPR014722">
    <property type="entry name" value="Rib_uL2_dom2"/>
</dbReference>
<evidence type="ECO:0000256" key="11">
    <source>
        <dbReference type="ARBA" id="ARBA00040593"/>
    </source>
</evidence>
<keyword evidence="10" id="KW-0687">Ribonucleoprotein</keyword>
<dbReference type="WBParaSite" id="ALUE_0000982001-mRNA-1">
    <property type="protein sequence ID" value="ALUE_0000982001-mRNA-1"/>
    <property type="gene ID" value="ALUE_0000982001"/>
</dbReference>
<dbReference type="SMART" id="SM00739">
    <property type="entry name" value="KOW"/>
    <property type="match status" value="1"/>
</dbReference>
<evidence type="ECO:0000256" key="4">
    <source>
        <dbReference type="ARBA" id="ARBA00022475"/>
    </source>
</evidence>
<dbReference type="AlphaFoldDB" id="A0A9J2PIG9"/>
<feature type="transmembrane region" description="Helical" evidence="14">
    <location>
        <begin position="39"/>
        <end position="60"/>
    </location>
</feature>
<dbReference type="GO" id="GO:0005886">
    <property type="term" value="C:plasma membrane"/>
    <property type="evidence" value="ECO:0007669"/>
    <property type="project" value="UniProtKB-SubCell"/>
</dbReference>
<dbReference type="InterPro" id="IPR003689">
    <property type="entry name" value="ZIP"/>
</dbReference>
<dbReference type="CDD" id="cd06089">
    <property type="entry name" value="KOW_RPL26"/>
    <property type="match status" value="1"/>
</dbReference>
<evidence type="ECO:0000256" key="8">
    <source>
        <dbReference type="ARBA" id="ARBA00022989"/>
    </source>
</evidence>
<proteinExistence type="inferred from homology"/>
<comment type="similarity">
    <text evidence="3">Belongs to the universal ribosomal protein uL24 family.</text>
</comment>
<organism evidence="16 17">
    <name type="scientific">Ascaris lumbricoides</name>
    <name type="common">Giant roundworm</name>
    <dbReference type="NCBI Taxonomy" id="6252"/>
    <lineage>
        <taxon>Eukaryota</taxon>
        <taxon>Metazoa</taxon>
        <taxon>Ecdysozoa</taxon>
        <taxon>Nematoda</taxon>
        <taxon>Chromadorea</taxon>
        <taxon>Rhabditida</taxon>
        <taxon>Spirurina</taxon>
        <taxon>Ascaridomorpha</taxon>
        <taxon>Ascaridoidea</taxon>
        <taxon>Ascarididae</taxon>
        <taxon>Ascaris</taxon>
    </lineage>
</organism>
<evidence type="ECO:0000256" key="7">
    <source>
        <dbReference type="ARBA" id="ARBA00022980"/>
    </source>
</evidence>
<evidence type="ECO:0000256" key="12">
    <source>
        <dbReference type="ARBA" id="ARBA00042540"/>
    </source>
</evidence>
<evidence type="ECO:0000259" key="15">
    <source>
        <dbReference type="SMART" id="SM00739"/>
    </source>
</evidence>
<keyword evidence="16" id="KW-1185">Reference proteome</keyword>
<dbReference type="InterPro" id="IPR005825">
    <property type="entry name" value="Ribosomal_uL24_CS"/>
</dbReference>
<evidence type="ECO:0000256" key="10">
    <source>
        <dbReference type="ARBA" id="ARBA00023274"/>
    </source>
</evidence>
<keyword evidence="7" id="KW-0689">Ribosomal protein</keyword>
<protein>
    <recommendedName>
        <fullName evidence="11">Zinc transporter ZIP11</fullName>
    </recommendedName>
    <alternativeName>
        <fullName evidence="12">Solute carrier family 39 member 11</fullName>
    </alternativeName>
    <alternativeName>
        <fullName evidence="13">Zrt- and Irt-like protein 11</fullName>
    </alternativeName>
</protein>
<feature type="transmembrane region" description="Helical" evidence="14">
    <location>
        <begin position="72"/>
        <end position="93"/>
    </location>
</feature>